<feature type="compositionally biased region" description="Pro residues" evidence="1">
    <location>
        <begin position="23"/>
        <end position="40"/>
    </location>
</feature>
<evidence type="ECO:0000256" key="2">
    <source>
        <dbReference type="SAM" id="SignalP"/>
    </source>
</evidence>
<gene>
    <name evidence="3" type="ORF">GGX14DRAFT_571752</name>
</gene>
<comment type="caution">
    <text evidence="3">The sequence shown here is derived from an EMBL/GenBank/DDBJ whole genome shotgun (WGS) entry which is preliminary data.</text>
</comment>
<keyword evidence="4" id="KW-1185">Reference proteome</keyword>
<feature type="region of interest" description="Disordered" evidence="1">
    <location>
        <begin position="23"/>
        <end position="57"/>
    </location>
</feature>
<feature type="chain" id="PRO_5042096750" evidence="2">
    <location>
        <begin position="20"/>
        <end position="87"/>
    </location>
</feature>
<evidence type="ECO:0000313" key="4">
    <source>
        <dbReference type="Proteomes" id="UP001219525"/>
    </source>
</evidence>
<dbReference type="Proteomes" id="UP001219525">
    <property type="component" value="Unassembled WGS sequence"/>
</dbReference>
<dbReference type="AlphaFoldDB" id="A0AAD6V695"/>
<evidence type="ECO:0000256" key="1">
    <source>
        <dbReference type="SAM" id="MobiDB-lite"/>
    </source>
</evidence>
<name>A0AAD6V695_9AGAR</name>
<dbReference type="EMBL" id="JARJCW010000061">
    <property type="protein sequence ID" value="KAJ7200739.1"/>
    <property type="molecule type" value="Genomic_DNA"/>
</dbReference>
<keyword evidence="2" id="KW-0732">Signal</keyword>
<organism evidence="3 4">
    <name type="scientific">Mycena pura</name>
    <dbReference type="NCBI Taxonomy" id="153505"/>
    <lineage>
        <taxon>Eukaryota</taxon>
        <taxon>Fungi</taxon>
        <taxon>Dikarya</taxon>
        <taxon>Basidiomycota</taxon>
        <taxon>Agaricomycotina</taxon>
        <taxon>Agaricomycetes</taxon>
        <taxon>Agaricomycetidae</taxon>
        <taxon>Agaricales</taxon>
        <taxon>Marasmiineae</taxon>
        <taxon>Mycenaceae</taxon>
        <taxon>Mycena</taxon>
    </lineage>
</organism>
<feature type="signal peptide" evidence="2">
    <location>
        <begin position="1"/>
        <end position="19"/>
    </location>
</feature>
<proteinExistence type="predicted"/>
<feature type="compositionally biased region" description="Low complexity" evidence="1">
    <location>
        <begin position="41"/>
        <end position="50"/>
    </location>
</feature>
<feature type="region of interest" description="Disordered" evidence="1">
    <location>
        <begin position="68"/>
        <end position="87"/>
    </location>
</feature>
<reference evidence="3" key="1">
    <citation type="submission" date="2023-03" db="EMBL/GenBank/DDBJ databases">
        <title>Massive genome expansion in bonnet fungi (Mycena s.s.) driven by repeated elements and novel gene families across ecological guilds.</title>
        <authorList>
            <consortium name="Lawrence Berkeley National Laboratory"/>
            <person name="Harder C.B."/>
            <person name="Miyauchi S."/>
            <person name="Viragh M."/>
            <person name="Kuo A."/>
            <person name="Thoen E."/>
            <person name="Andreopoulos B."/>
            <person name="Lu D."/>
            <person name="Skrede I."/>
            <person name="Drula E."/>
            <person name="Henrissat B."/>
            <person name="Morin E."/>
            <person name="Kohler A."/>
            <person name="Barry K."/>
            <person name="LaButti K."/>
            <person name="Morin E."/>
            <person name="Salamov A."/>
            <person name="Lipzen A."/>
            <person name="Mereny Z."/>
            <person name="Hegedus B."/>
            <person name="Baldrian P."/>
            <person name="Stursova M."/>
            <person name="Weitz H."/>
            <person name="Taylor A."/>
            <person name="Grigoriev I.V."/>
            <person name="Nagy L.G."/>
            <person name="Martin F."/>
            <person name="Kauserud H."/>
        </authorList>
    </citation>
    <scope>NUCLEOTIDE SEQUENCE</scope>
    <source>
        <strain evidence="3">9144</strain>
    </source>
</reference>
<protein>
    <submittedName>
        <fullName evidence="3">Uncharacterized protein</fullName>
    </submittedName>
</protein>
<evidence type="ECO:0000313" key="3">
    <source>
        <dbReference type="EMBL" id="KAJ7200739.1"/>
    </source>
</evidence>
<accession>A0AAD6V695</accession>
<sequence length="87" mass="8709">MHFFSVAYILCAVVLAAVAAPVAPKPAPPPPEPSSAPAPAPAASGGAPKAHAPDQFAPLKIVNETLPHIGIEDEAHPKPPHGSCVVA</sequence>